<dbReference type="InterPro" id="IPR011006">
    <property type="entry name" value="CheY-like_superfamily"/>
</dbReference>
<evidence type="ECO:0000256" key="3">
    <source>
        <dbReference type="ARBA" id="ARBA00023015"/>
    </source>
</evidence>
<dbReference type="Gene3D" id="6.10.250.690">
    <property type="match status" value="1"/>
</dbReference>
<keyword evidence="4 7" id="KW-0238">DNA-binding</keyword>
<dbReference type="PROSITE" id="PS50110">
    <property type="entry name" value="RESPONSE_REGULATORY"/>
    <property type="match status" value="1"/>
</dbReference>
<feature type="domain" description="OmpR/PhoB-type" evidence="9">
    <location>
        <begin position="133"/>
        <end position="233"/>
    </location>
</feature>
<feature type="DNA-binding region" description="OmpR/PhoB-type" evidence="7">
    <location>
        <begin position="133"/>
        <end position="233"/>
    </location>
</feature>
<dbReference type="GO" id="GO:0006355">
    <property type="term" value="P:regulation of DNA-templated transcription"/>
    <property type="evidence" value="ECO:0007669"/>
    <property type="project" value="InterPro"/>
</dbReference>
<dbReference type="GO" id="GO:0000156">
    <property type="term" value="F:phosphorelay response regulator activity"/>
    <property type="evidence" value="ECO:0007669"/>
    <property type="project" value="TreeGrafter"/>
</dbReference>
<dbReference type="SMART" id="SM00862">
    <property type="entry name" value="Trans_reg_C"/>
    <property type="match status" value="1"/>
</dbReference>
<evidence type="ECO:0000256" key="6">
    <source>
        <dbReference type="PROSITE-ProRule" id="PRU00169"/>
    </source>
</evidence>
<dbReference type="AlphaFoldDB" id="A0A921IR10"/>
<organism evidence="10 11">
    <name type="scientific">Collinsella ihumii</name>
    <dbReference type="NCBI Taxonomy" id="1720204"/>
    <lineage>
        <taxon>Bacteria</taxon>
        <taxon>Bacillati</taxon>
        <taxon>Actinomycetota</taxon>
        <taxon>Coriobacteriia</taxon>
        <taxon>Coriobacteriales</taxon>
        <taxon>Coriobacteriaceae</taxon>
        <taxon>Collinsella</taxon>
    </lineage>
</organism>
<dbReference type="PROSITE" id="PS51755">
    <property type="entry name" value="OMPR_PHOB"/>
    <property type="match status" value="1"/>
</dbReference>
<feature type="domain" description="Response regulatory" evidence="8">
    <location>
        <begin position="8"/>
        <end position="121"/>
    </location>
</feature>
<dbReference type="InterPro" id="IPR001789">
    <property type="entry name" value="Sig_transdc_resp-reg_receiver"/>
</dbReference>
<dbReference type="GO" id="GO:0000976">
    <property type="term" value="F:transcription cis-regulatory region binding"/>
    <property type="evidence" value="ECO:0007669"/>
    <property type="project" value="TreeGrafter"/>
</dbReference>
<dbReference type="PANTHER" id="PTHR48111:SF10">
    <property type="entry name" value="STAGE 0 SPORULATION PROTEIN A HOMOLOG"/>
    <property type="match status" value="1"/>
</dbReference>
<reference evidence="10" key="1">
    <citation type="journal article" date="2021" name="PeerJ">
        <title>Extensive microbial diversity within the chicken gut microbiome revealed by metagenomics and culture.</title>
        <authorList>
            <person name="Gilroy R."/>
            <person name="Ravi A."/>
            <person name="Getino M."/>
            <person name="Pursley I."/>
            <person name="Horton D.L."/>
            <person name="Alikhan N.F."/>
            <person name="Baker D."/>
            <person name="Gharbi K."/>
            <person name="Hall N."/>
            <person name="Watson M."/>
            <person name="Adriaenssens E.M."/>
            <person name="Foster-Nyarko E."/>
            <person name="Jarju S."/>
            <person name="Secka A."/>
            <person name="Antonio M."/>
            <person name="Oren A."/>
            <person name="Chaudhuri R.R."/>
            <person name="La Ragione R."/>
            <person name="Hildebrand F."/>
            <person name="Pallen M.J."/>
        </authorList>
    </citation>
    <scope>NUCLEOTIDE SEQUENCE</scope>
    <source>
        <strain evidence="10">ChiGjej2B2-7701</strain>
    </source>
</reference>
<evidence type="ECO:0000256" key="4">
    <source>
        <dbReference type="ARBA" id="ARBA00023125"/>
    </source>
</evidence>
<dbReference type="SUPFAM" id="SSF46894">
    <property type="entry name" value="C-terminal effector domain of the bipartite response regulators"/>
    <property type="match status" value="1"/>
</dbReference>
<evidence type="ECO:0000313" key="10">
    <source>
        <dbReference type="EMBL" id="HJG30457.1"/>
    </source>
</evidence>
<evidence type="ECO:0000256" key="5">
    <source>
        <dbReference type="ARBA" id="ARBA00023163"/>
    </source>
</evidence>
<reference evidence="10" key="2">
    <citation type="submission" date="2021-09" db="EMBL/GenBank/DDBJ databases">
        <authorList>
            <person name="Gilroy R."/>
        </authorList>
    </citation>
    <scope>NUCLEOTIDE SEQUENCE</scope>
    <source>
        <strain evidence="10">ChiGjej2B2-7701</strain>
    </source>
</reference>
<accession>A0A921IR10</accession>
<evidence type="ECO:0000259" key="9">
    <source>
        <dbReference type="PROSITE" id="PS51755"/>
    </source>
</evidence>
<comment type="caution">
    <text evidence="10">The sequence shown here is derived from an EMBL/GenBank/DDBJ whole genome shotgun (WGS) entry which is preliminary data.</text>
</comment>
<keyword evidence="1 6" id="KW-0597">Phosphoprotein</keyword>
<keyword evidence="3" id="KW-0805">Transcription regulation</keyword>
<sequence length="233" mass="25402">MTENDGPRILVVDDDPDIVRLVADTLSAAGMVAVACSSGEDAWAAFSRDAFDLVLLDIMMPGVDGFELCARIRAVSLVPVIFLSAKDEESDKVLGLMTGADDYVVKPFMPRELVARVRSCLRRASYAVTTGPGGMLSCRGIEVDRAAHIARLHGEPLSLTPKEFDVLATLLEARGHPVATRELYESVWREPYLASSSNSVMVHIRHLRSKLSAIDSDQVFIETVWGVGYKIAP</sequence>
<feature type="modified residue" description="4-aspartylphosphate" evidence="6">
    <location>
        <position position="57"/>
    </location>
</feature>
<dbReference type="PANTHER" id="PTHR48111">
    <property type="entry name" value="REGULATOR OF RPOS"/>
    <property type="match status" value="1"/>
</dbReference>
<name>A0A921IR10_9ACTN</name>
<dbReference type="FunFam" id="3.40.50.2300:FF:000001">
    <property type="entry name" value="DNA-binding response regulator PhoB"/>
    <property type="match status" value="1"/>
</dbReference>
<keyword evidence="5" id="KW-0804">Transcription</keyword>
<keyword evidence="2" id="KW-0902">Two-component regulatory system</keyword>
<dbReference type="Pfam" id="PF00486">
    <property type="entry name" value="Trans_reg_C"/>
    <property type="match status" value="1"/>
</dbReference>
<dbReference type="SUPFAM" id="SSF52172">
    <property type="entry name" value="CheY-like"/>
    <property type="match status" value="1"/>
</dbReference>
<evidence type="ECO:0000256" key="2">
    <source>
        <dbReference type="ARBA" id="ARBA00023012"/>
    </source>
</evidence>
<evidence type="ECO:0000313" key="11">
    <source>
        <dbReference type="Proteomes" id="UP000746751"/>
    </source>
</evidence>
<dbReference type="Gene3D" id="1.10.10.10">
    <property type="entry name" value="Winged helix-like DNA-binding domain superfamily/Winged helix DNA-binding domain"/>
    <property type="match status" value="1"/>
</dbReference>
<evidence type="ECO:0000256" key="7">
    <source>
        <dbReference type="PROSITE-ProRule" id="PRU01091"/>
    </source>
</evidence>
<dbReference type="EMBL" id="DYVF01000027">
    <property type="protein sequence ID" value="HJG30457.1"/>
    <property type="molecule type" value="Genomic_DNA"/>
</dbReference>
<evidence type="ECO:0000259" key="8">
    <source>
        <dbReference type="PROSITE" id="PS50110"/>
    </source>
</evidence>
<dbReference type="Gene3D" id="3.40.50.2300">
    <property type="match status" value="1"/>
</dbReference>
<dbReference type="InterPro" id="IPR039420">
    <property type="entry name" value="WalR-like"/>
</dbReference>
<evidence type="ECO:0000256" key="1">
    <source>
        <dbReference type="ARBA" id="ARBA00022553"/>
    </source>
</evidence>
<dbReference type="Pfam" id="PF00072">
    <property type="entry name" value="Response_reg"/>
    <property type="match status" value="1"/>
</dbReference>
<gene>
    <name evidence="10" type="ORF">K8U80_03565</name>
</gene>
<dbReference type="Proteomes" id="UP000746751">
    <property type="component" value="Unassembled WGS sequence"/>
</dbReference>
<dbReference type="GO" id="GO:0005829">
    <property type="term" value="C:cytosol"/>
    <property type="evidence" value="ECO:0007669"/>
    <property type="project" value="TreeGrafter"/>
</dbReference>
<protein>
    <submittedName>
        <fullName evidence="10">Response regulator transcription factor</fullName>
    </submittedName>
</protein>
<proteinExistence type="predicted"/>
<dbReference type="CDD" id="cd00383">
    <property type="entry name" value="trans_reg_C"/>
    <property type="match status" value="1"/>
</dbReference>
<dbReference type="InterPro" id="IPR016032">
    <property type="entry name" value="Sig_transdc_resp-reg_C-effctor"/>
</dbReference>
<dbReference type="SMART" id="SM00448">
    <property type="entry name" value="REC"/>
    <property type="match status" value="1"/>
</dbReference>
<dbReference type="InterPro" id="IPR036388">
    <property type="entry name" value="WH-like_DNA-bd_sf"/>
</dbReference>
<dbReference type="InterPro" id="IPR001867">
    <property type="entry name" value="OmpR/PhoB-type_DNA-bd"/>
</dbReference>
<dbReference type="GO" id="GO:0032993">
    <property type="term" value="C:protein-DNA complex"/>
    <property type="evidence" value="ECO:0007669"/>
    <property type="project" value="TreeGrafter"/>
</dbReference>
<dbReference type="CDD" id="cd17574">
    <property type="entry name" value="REC_OmpR"/>
    <property type="match status" value="1"/>
</dbReference>